<name>L1MAZ0_9CORY</name>
<accession>L1MAZ0</accession>
<protein>
    <submittedName>
        <fullName evidence="1">Uncharacterized protein</fullName>
    </submittedName>
</protein>
<organism evidence="1 2">
    <name type="scientific">Corynebacterium durum F0235</name>
    <dbReference type="NCBI Taxonomy" id="1035195"/>
    <lineage>
        <taxon>Bacteria</taxon>
        <taxon>Bacillati</taxon>
        <taxon>Actinomycetota</taxon>
        <taxon>Actinomycetes</taxon>
        <taxon>Mycobacteriales</taxon>
        <taxon>Corynebacteriaceae</taxon>
        <taxon>Corynebacterium</taxon>
    </lineage>
</organism>
<dbReference type="EMBL" id="AMEM01000040">
    <property type="protein sequence ID" value="EKX88116.1"/>
    <property type="molecule type" value="Genomic_DNA"/>
</dbReference>
<dbReference type="STRING" id="1035195.HMPREF9997_02480"/>
<sequence>MCAWVECGTDLIFEQIISAPDPTQLGEACAQDICADQIFFVLR</sequence>
<evidence type="ECO:0000313" key="2">
    <source>
        <dbReference type="Proteomes" id="UP000010445"/>
    </source>
</evidence>
<reference evidence="1 2" key="1">
    <citation type="submission" date="2012-05" db="EMBL/GenBank/DDBJ databases">
        <authorList>
            <person name="Weinstock G."/>
            <person name="Sodergren E."/>
            <person name="Lobos E.A."/>
            <person name="Fulton L."/>
            <person name="Fulton R."/>
            <person name="Courtney L."/>
            <person name="Fronick C."/>
            <person name="O'Laughlin M."/>
            <person name="Godfrey J."/>
            <person name="Wilson R.M."/>
            <person name="Miner T."/>
            <person name="Farmer C."/>
            <person name="Delehaunty K."/>
            <person name="Cordes M."/>
            <person name="Minx P."/>
            <person name="Tomlinson C."/>
            <person name="Chen J."/>
            <person name="Wollam A."/>
            <person name="Pepin K.H."/>
            <person name="Bhonagiri V."/>
            <person name="Zhang X."/>
            <person name="Suruliraj S."/>
            <person name="Warren W."/>
            <person name="Mitreva M."/>
            <person name="Mardis E.R."/>
            <person name="Wilson R.K."/>
        </authorList>
    </citation>
    <scope>NUCLEOTIDE SEQUENCE [LARGE SCALE GENOMIC DNA]</scope>
    <source>
        <strain evidence="1 2">F0235</strain>
    </source>
</reference>
<gene>
    <name evidence="1" type="ORF">HMPREF9997_02480</name>
</gene>
<evidence type="ECO:0000313" key="1">
    <source>
        <dbReference type="EMBL" id="EKX88116.1"/>
    </source>
</evidence>
<dbReference type="AlphaFoldDB" id="L1MAZ0"/>
<dbReference type="HOGENOM" id="CLU_3232320_0_0_11"/>
<comment type="caution">
    <text evidence="1">The sequence shown here is derived from an EMBL/GenBank/DDBJ whole genome shotgun (WGS) entry which is preliminary data.</text>
</comment>
<proteinExistence type="predicted"/>
<keyword evidence="2" id="KW-1185">Reference proteome</keyword>
<dbReference type="Proteomes" id="UP000010445">
    <property type="component" value="Unassembled WGS sequence"/>
</dbReference>